<dbReference type="OrthoDB" id="5611641at2"/>
<keyword evidence="1 5" id="KW-0489">Methyltransferase</keyword>
<dbReference type="InterPro" id="IPR041698">
    <property type="entry name" value="Methyltransf_25"/>
</dbReference>
<gene>
    <name evidence="5" type="ORF">SAMN05216466_10895</name>
</gene>
<proteinExistence type="predicted"/>
<dbReference type="Pfam" id="PF13649">
    <property type="entry name" value="Methyltransf_25"/>
    <property type="match status" value="1"/>
</dbReference>
<evidence type="ECO:0000256" key="1">
    <source>
        <dbReference type="ARBA" id="ARBA00022603"/>
    </source>
</evidence>
<keyword evidence="2 5" id="KW-0808">Transferase</keyword>
<dbReference type="GO" id="GO:0032259">
    <property type="term" value="P:methylation"/>
    <property type="evidence" value="ECO:0007669"/>
    <property type="project" value="UniProtKB-KW"/>
</dbReference>
<reference evidence="5 6" key="1">
    <citation type="submission" date="2016-10" db="EMBL/GenBank/DDBJ databases">
        <authorList>
            <person name="de Groot N.N."/>
        </authorList>
    </citation>
    <scope>NUCLEOTIDE SEQUENCE [LARGE SCALE GENOMIC DNA]</scope>
    <source>
        <strain evidence="5 6">LMG 2247</strain>
    </source>
</reference>
<dbReference type="PANTHER" id="PTHR13610:SF11">
    <property type="entry name" value="METHYLTRANSFERASE DOMAIN-CONTAINING PROTEIN"/>
    <property type="match status" value="1"/>
</dbReference>
<evidence type="ECO:0000313" key="6">
    <source>
        <dbReference type="Proteomes" id="UP000199706"/>
    </source>
</evidence>
<evidence type="ECO:0000256" key="2">
    <source>
        <dbReference type="ARBA" id="ARBA00022679"/>
    </source>
</evidence>
<evidence type="ECO:0000256" key="3">
    <source>
        <dbReference type="ARBA" id="ARBA00022691"/>
    </source>
</evidence>
<dbReference type="PANTHER" id="PTHR13610">
    <property type="entry name" value="METHYLTRANSFERASE DOMAIN-CONTAINING PROTEIN"/>
    <property type="match status" value="1"/>
</dbReference>
<organism evidence="5 6">
    <name type="scientific">Paraburkholderia phenazinium</name>
    <dbReference type="NCBI Taxonomy" id="60549"/>
    <lineage>
        <taxon>Bacteria</taxon>
        <taxon>Pseudomonadati</taxon>
        <taxon>Pseudomonadota</taxon>
        <taxon>Betaproteobacteria</taxon>
        <taxon>Burkholderiales</taxon>
        <taxon>Burkholderiaceae</taxon>
        <taxon>Paraburkholderia</taxon>
    </lineage>
</organism>
<evidence type="ECO:0000259" key="4">
    <source>
        <dbReference type="Pfam" id="PF13649"/>
    </source>
</evidence>
<dbReference type="EMBL" id="FNCJ01000008">
    <property type="protein sequence ID" value="SDH24376.1"/>
    <property type="molecule type" value="Genomic_DNA"/>
</dbReference>
<dbReference type="Gene3D" id="3.40.50.150">
    <property type="entry name" value="Vaccinia Virus protein VP39"/>
    <property type="match status" value="1"/>
</dbReference>
<dbReference type="CDD" id="cd02440">
    <property type="entry name" value="AdoMet_MTases"/>
    <property type="match status" value="1"/>
</dbReference>
<name>A0A1G8AUC6_9BURK</name>
<feature type="domain" description="Methyltransferase" evidence="4">
    <location>
        <begin position="57"/>
        <end position="142"/>
    </location>
</feature>
<dbReference type="RefSeq" id="WP_090686083.1">
    <property type="nucleotide sequence ID" value="NZ_CADERL010000011.1"/>
</dbReference>
<accession>A0A1G8AUC6</accession>
<dbReference type="GO" id="GO:0016279">
    <property type="term" value="F:protein-lysine N-methyltransferase activity"/>
    <property type="evidence" value="ECO:0007669"/>
    <property type="project" value="InterPro"/>
</dbReference>
<keyword evidence="3" id="KW-0949">S-adenosyl-L-methionine</keyword>
<dbReference type="SUPFAM" id="SSF53335">
    <property type="entry name" value="S-adenosyl-L-methionine-dependent methyltransferases"/>
    <property type="match status" value="1"/>
</dbReference>
<dbReference type="AlphaFoldDB" id="A0A1G8AUC6"/>
<sequence>MSDIVSFLAIFVVTTACLSLIVVQLLTGVPSLSLSASEAADAIALLKDANLPQRAVIYELGSGWGALVIALARAFPNAEVRGIEISPLPYLVARFRTRKMPNVSLIWGDFNKRDLADADAVTCYLMRNPMVKLANLLDGMLKPGTRVVSVAFWFRGRQVAATRQGRMRGAVALYHWPAIKPDWRYND</sequence>
<dbReference type="InterPro" id="IPR026170">
    <property type="entry name" value="FAM173A/B"/>
</dbReference>
<evidence type="ECO:0000313" key="5">
    <source>
        <dbReference type="EMBL" id="SDH24376.1"/>
    </source>
</evidence>
<dbReference type="InterPro" id="IPR029063">
    <property type="entry name" value="SAM-dependent_MTases_sf"/>
</dbReference>
<protein>
    <submittedName>
        <fullName evidence="5">Methyltransferase domain-containing protein</fullName>
    </submittedName>
</protein>
<dbReference type="Proteomes" id="UP000199706">
    <property type="component" value="Unassembled WGS sequence"/>
</dbReference>